<organism evidence="8 9">
    <name type="scientific">Panacibacter microcysteis</name>
    <dbReference type="NCBI Taxonomy" id="2793269"/>
    <lineage>
        <taxon>Bacteria</taxon>
        <taxon>Pseudomonadati</taxon>
        <taxon>Bacteroidota</taxon>
        <taxon>Chitinophagia</taxon>
        <taxon>Chitinophagales</taxon>
        <taxon>Chitinophagaceae</taxon>
        <taxon>Panacibacter</taxon>
    </lineage>
</organism>
<feature type="chain" id="PRO_5037840577" evidence="5">
    <location>
        <begin position="24"/>
        <end position="897"/>
    </location>
</feature>
<dbReference type="SUPFAM" id="SSF55486">
    <property type="entry name" value="Metalloproteases ('zincins'), catalytic domain"/>
    <property type="match status" value="1"/>
</dbReference>
<reference evidence="8" key="1">
    <citation type="submission" date="2020-11" db="EMBL/GenBank/DDBJ databases">
        <title>Bacterial whole genome sequence for Panacibacter sp. DH6.</title>
        <authorList>
            <person name="Le V."/>
            <person name="Ko S."/>
            <person name="Ahn C.-Y."/>
            <person name="Oh H.-M."/>
        </authorList>
    </citation>
    <scope>NUCLEOTIDE SEQUENCE</scope>
    <source>
        <strain evidence="8">DH6</strain>
    </source>
</reference>
<dbReference type="AlphaFoldDB" id="A0A931EBR2"/>
<dbReference type="Gene3D" id="2.60.40.10">
    <property type="entry name" value="Immunoglobulins"/>
    <property type="match status" value="1"/>
</dbReference>
<keyword evidence="2" id="KW-0479">Metal-binding</keyword>
<name>A0A931EBR2_9BACT</name>
<dbReference type="NCBIfam" id="TIGR04183">
    <property type="entry name" value="Por_Secre_tail"/>
    <property type="match status" value="1"/>
</dbReference>
<evidence type="ECO:0000259" key="6">
    <source>
        <dbReference type="Pfam" id="PF00413"/>
    </source>
</evidence>
<gene>
    <name evidence="8" type="ORF">I5907_15930</name>
</gene>
<dbReference type="GO" id="GO:0006508">
    <property type="term" value="P:proteolysis"/>
    <property type="evidence" value="ECO:0007669"/>
    <property type="project" value="UniProtKB-KW"/>
</dbReference>
<evidence type="ECO:0000256" key="4">
    <source>
        <dbReference type="ARBA" id="ARBA00022833"/>
    </source>
</evidence>
<keyword evidence="5" id="KW-0732">Signal</keyword>
<evidence type="ECO:0000313" key="9">
    <source>
        <dbReference type="Proteomes" id="UP000628448"/>
    </source>
</evidence>
<comment type="caution">
    <text evidence="8">The sequence shown here is derived from an EMBL/GenBank/DDBJ whole genome shotgun (WGS) entry which is preliminary data.</text>
</comment>
<accession>A0A931EBR2</accession>
<protein>
    <submittedName>
        <fullName evidence="8">T9SS type A sorting domain-containing protein</fullName>
    </submittedName>
</protein>
<dbReference type="Proteomes" id="UP000628448">
    <property type="component" value="Unassembled WGS sequence"/>
</dbReference>
<keyword evidence="4" id="KW-0862">Zinc</keyword>
<dbReference type="GO" id="GO:0004222">
    <property type="term" value="F:metalloendopeptidase activity"/>
    <property type="evidence" value="ECO:0007669"/>
    <property type="project" value="InterPro"/>
</dbReference>
<evidence type="ECO:0000256" key="2">
    <source>
        <dbReference type="ARBA" id="ARBA00022723"/>
    </source>
</evidence>
<evidence type="ECO:0000256" key="1">
    <source>
        <dbReference type="ARBA" id="ARBA00022670"/>
    </source>
</evidence>
<proteinExistence type="predicted"/>
<dbReference type="EMBL" id="JADWYR010000002">
    <property type="protein sequence ID" value="MBG9377731.1"/>
    <property type="molecule type" value="Genomic_DNA"/>
</dbReference>
<dbReference type="InterPro" id="IPR024079">
    <property type="entry name" value="MetalloPept_cat_dom_sf"/>
</dbReference>
<sequence length="897" mass="96892">MKAFKHICSIATLLLLSTTFSFAQLYKIELDEKVQKSSLIVEGKVIARQSFWNEDQTMIYTSNTIEIYKSFKGEVKDKKIEIITVGGTVGLRYIEASDLLDLDVNDKGVFFLNAKQNRKSPFSNKIMYDVYSSAQGFFSYDEINDVAYAPFANYKGIETTFYSTLKSKTGLLKVIDNSFKVQSTNASNSETGTLAATISSFSPTTVTAGTFSDAANNVLTINGSGFGSPGGLCAVRFKNGNSSSDIPSYSLPYTSKNIISWSDTKIVLQVPGGVSRQSNSGVAATGKISVVTSSGSVTTSSDILNVFYSLITPEFNFGGSVIAGEPRMMNTNGQGGYTYRYCTSTAGGGKNFSTAPEKVTFERALATWKEQIGLNFIQGSTTTVQLVADDNINIIMFDNRNKGADANILPDGTLATTYSFFSACSKNSTELYPAQRTGFDIVIRNNGVSSGSTTFEEGSCFPQGNDLDLEMVIFHELGHALNLAHINDGDERNQGNNALYVNPNKLMHYAISNYVNRRSLDASAYQGGLYATKKRNDTYGVCDLFTTEMTPLSYTVIPNDNCPSAFPTSVTPLNTVVNFDLVHATSNKLSDPQSNVTNCGGTTVSYGQFVVNNAYYALKTGTSTNGTLNVLVSNYATTPADQANCTGQGVKMLVFDVTTCPAGQSFPAPVACRSFSANGSVAAITGLAANHNYLLYFDGLRNTKAKFSVTLNGSALPLSVAKFTGEYINNTNKLYIDIVQAINVKSVKIEKSANGTDFKEIGALAVSGTDLLGKHTYTDALPFAGNNFYRLAIVNNDGSVDYSNIINIGNESVRLIHIYPNPVKDILVVNITANSESKYQYSVYDVTGKIVRNSFFDAAQGEQTIKIPMSNVAAGNYYIKVTDAEGKVVAKQSIIKQ</sequence>
<feature type="domain" description="Peptidase M10 metallopeptidase" evidence="6">
    <location>
        <begin position="352"/>
        <end position="488"/>
    </location>
</feature>
<evidence type="ECO:0000256" key="5">
    <source>
        <dbReference type="SAM" id="SignalP"/>
    </source>
</evidence>
<keyword evidence="1" id="KW-0645">Protease</keyword>
<dbReference type="InterPro" id="IPR001818">
    <property type="entry name" value="Pept_M10_metallopeptidase"/>
</dbReference>
<keyword evidence="3" id="KW-0378">Hydrolase</keyword>
<feature type="domain" description="Secretion system C-terminal sorting" evidence="7">
    <location>
        <begin position="818"/>
        <end position="894"/>
    </location>
</feature>
<dbReference type="Pfam" id="PF00413">
    <property type="entry name" value="Peptidase_M10"/>
    <property type="match status" value="1"/>
</dbReference>
<dbReference type="InterPro" id="IPR013783">
    <property type="entry name" value="Ig-like_fold"/>
</dbReference>
<evidence type="ECO:0000256" key="3">
    <source>
        <dbReference type="ARBA" id="ARBA00022801"/>
    </source>
</evidence>
<dbReference type="RefSeq" id="WP_196991801.1">
    <property type="nucleotide sequence ID" value="NZ_JADWYR010000002.1"/>
</dbReference>
<feature type="signal peptide" evidence="5">
    <location>
        <begin position="1"/>
        <end position="23"/>
    </location>
</feature>
<dbReference type="Gene3D" id="3.40.390.10">
    <property type="entry name" value="Collagenase (Catalytic Domain)"/>
    <property type="match status" value="1"/>
</dbReference>
<dbReference type="GO" id="GO:0031012">
    <property type="term" value="C:extracellular matrix"/>
    <property type="evidence" value="ECO:0007669"/>
    <property type="project" value="InterPro"/>
</dbReference>
<dbReference type="Pfam" id="PF18962">
    <property type="entry name" value="Por_Secre_tail"/>
    <property type="match status" value="1"/>
</dbReference>
<evidence type="ECO:0000313" key="8">
    <source>
        <dbReference type="EMBL" id="MBG9377731.1"/>
    </source>
</evidence>
<dbReference type="GO" id="GO:0008270">
    <property type="term" value="F:zinc ion binding"/>
    <property type="evidence" value="ECO:0007669"/>
    <property type="project" value="InterPro"/>
</dbReference>
<evidence type="ECO:0000259" key="7">
    <source>
        <dbReference type="Pfam" id="PF18962"/>
    </source>
</evidence>
<keyword evidence="9" id="KW-1185">Reference proteome</keyword>
<dbReference type="InterPro" id="IPR026444">
    <property type="entry name" value="Secre_tail"/>
</dbReference>